<dbReference type="EMBL" id="GL883077">
    <property type="protein sequence ID" value="EGF92441.1"/>
    <property type="molecule type" value="Genomic_DNA"/>
</dbReference>
<dbReference type="RefSeq" id="WP_006271616.1">
    <property type="nucleotide sequence ID" value="NZ_GL883077.1"/>
</dbReference>
<gene>
    <name evidence="1" type="ORF">ABI_08770</name>
</gene>
<dbReference type="STRING" id="715226.ABI_08770"/>
<dbReference type="AlphaFoldDB" id="F4QGB3"/>
<protein>
    <submittedName>
        <fullName evidence="1">Uncharacterized protein</fullName>
    </submittedName>
</protein>
<organism evidence="1 2">
    <name type="scientific">Asticcacaulis biprosthecium C19</name>
    <dbReference type="NCBI Taxonomy" id="715226"/>
    <lineage>
        <taxon>Bacteria</taxon>
        <taxon>Pseudomonadati</taxon>
        <taxon>Pseudomonadota</taxon>
        <taxon>Alphaproteobacteria</taxon>
        <taxon>Caulobacterales</taxon>
        <taxon>Caulobacteraceae</taxon>
        <taxon>Asticcacaulis</taxon>
    </lineage>
</organism>
<sequence>MRDLLPFIAIFVSLAAFVMNVATFIRAGKWKESEEGKLLIARVERAEKWSEHEIARALLSTVAEHETRLAAGEIKFLNLATKADIASVKAEVSALEKTIDKVDGAVVRIERLLMGRHHD</sequence>
<proteinExistence type="predicted"/>
<accession>F4QGB3</accession>
<evidence type="ECO:0000313" key="1">
    <source>
        <dbReference type="EMBL" id="EGF92441.1"/>
    </source>
</evidence>
<keyword evidence="2" id="KW-1185">Reference proteome</keyword>
<dbReference type="Proteomes" id="UP000006512">
    <property type="component" value="Unassembled WGS sequence"/>
</dbReference>
<dbReference type="HOGENOM" id="CLU_2056513_0_0_5"/>
<name>F4QGB3_9CAUL</name>
<evidence type="ECO:0000313" key="2">
    <source>
        <dbReference type="Proteomes" id="UP000006512"/>
    </source>
</evidence>
<dbReference type="OrthoDB" id="9946341at2"/>
<reference evidence="2" key="1">
    <citation type="submission" date="2011-03" db="EMBL/GenBank/DDBJ databases">
        <title>Draft genome sequence of Brevundimonas diminuta.</title>
        <authorList>
            <person name="Brown P.J.B."/>
            <person name="Buechlein A."/>
            <person name="Hemmerich C."/>
            <person name="Brun Y.V."/>
        </authorList>
    </citation>
    <scope>NUCLEOTIDE SEQUENCE [LARGE SCALE GENOMIC DNA]</scope>
    <source>
        <strain evidence="2">C19</strain>
    </source>
</reference>